<evidence type="ECO:0000256" key="2">
    <source>
        <dbReference type="ARBA" id="ARBA00005585"/>
    </source>
</evidence>
<keyword evidence="8" id="KW-1185">Reference proteome</keyword>
<feature type="compositionally biased region" description="Polar residues" evidence="7">
    <location>
        <begin position="323"/>
        <end position="350"/>
    </location>
</feature>
<keyword evidence="6" id="KW-0325">Glycoprotein</keyword>
<name>A0A6P6FEU3_BOMIM</name>
<reference evidence="9" key="1">
    <citation type="submission" date="2025-08" db="UniProtKB">
        <authorList>
            <consortium name="RefSeq"/>
        </authorList>
    </citation>
    <scope>IDENTIFICATION</scope>
</reference>
<comment type="subcellular location">
    <subcellularLocation>
        <location evidence="1">Membrane</location>
        <topology evidence="1">Multi-pass membrane protein</topology>
    </subcellularLocation>
</comment>
<comment type="similarity">
    <text evidence="2">Belongs to the patched family.</text>
</comment>
<dbReference type="GO" id="GO:0008158">
    <property type="term" value="F:hedgehog receptor activity"/>
    <property type="evidence" value="ECO:0007669"/>
    <property type="project" value="TreeGrafter"/>
</dbReference>
<evidence type="ECO:0000256" key="6">
    <source>
        <dbReference type="ARBA" id="ARBA00023180"/>
    </source>
</evidence>
<dbReference type="GeneID" id="100746542"/>
<dbReference type="GO" id="GO:0097108">
    <property type="term" value="F:hedgehog family protein binding"/>
    <property type="evidence" value="ECO:0007669"/>
    <property type="project" value="TreeGrafter"/>
</dbReference>
<protein>
    <submittedName>
        <fullName evidence="9">Protein patched-like isoform X1</fullName>
    </submittedName>
</protein>
<dbReference type="OrthoDB" id="5873834at2759"/>
<dbReference type="GO" id="GO:0005886">
    <property type="term" value="C:plasma membrane"/>
    <property type="evidence" value="ECO:0007669"/>
    <property type="project" value="TreeGrafter"/>
</dbReference>
<feature type="compositionally biased region" description="Basic and acidic residues" evidence="7">
    <location>
        <begin position="35"/>
        <end position="51"/>
    </location>
</feature>
<evidence type="ECO:0000256" key="1">
    <source>
        <dbReference type="ARBA" id="ARBA00004141"/>
    </source>
</evidence>
<keyword evidence="4" id="KW-1133">Transmembrane helix</keyword>
<dbReference type="PANTHER" id="PTHR46022:SF1">
    <property type="entry name" value="PROTEIN PATCHED"/>
    <property type="match status" value="1"/>
</dbReference>
<evidence type="ECO:0000256" key="7">
    <source>
        <dbReference type="SAM" id="MobiDB-lite"/>
    </source>
</evidence>
<sequence length="350" mass="39224">MVSASGPTGILAGRPSGSQCLQGSQSSQNGCATKNHSEKNAKTVENAKQRHESDLYIRPSWTDAAIALDQLEKGKAEGQRSAVWIRARLQDQLSQLGYFLQRRAGKVLFLAIIALAMFCVALKTAQVHSKVEQLWVQEGGRLQKELTYTSEALGEAAASTHQLVIQTPRHPGANILHPAALKEHLEILKAATQVTVHLFDTEWRLKDMCYALNIPNFDMHYIDQIFDRIIPCAIITPLDCFWEGSKLLGPDSPVYIPGTQMHKPVHWTNLNPLWMLDEMKKLQFMFPFKTLEDYMKRAGITNGYQSKPCLDPADPECPETAPNKKSQQVSKQATRQPSKQPNKRTLSPRL</sequence>
<dbReference type="GO" id="GO:0045879">
    <property type="term" value="P:negative regulation of smoothened signaling pathway"/>
    <property type="evidence" value="ECO:0007669"/>
    <property type="project" value="TreeGrafter"/>
</dbReference>
<dbReference type="RefSeq" id="XP_024224750.1">
    <property type="nucleotide sequence ID" value="XM_024368982.2"/>
</dbReference>
<keyword evidence="3" id="KW-0812">Transmembrane</keyword>
<gene>
    <name evidence="9" type="primary">LOC100746542</name>
</gene>
<dbReference type="PANTHER" id="PTHR46022">
    <property type="entry name" value="PROTEIN PATCHED"/>
    <property type="match status" value="1"/>
</dbReference>
<dbReference type="Proteomes" id="UP000515180">
    <property type="component" value="Unplaced"/>
</dbReference>
<feature type="compositionally biased region" description="Low complexity" evidence="7">
    <location>
        <begin position="16"/>
        <end position="30"/>
    </location>
</feature>
<feature type="region of interest" description="Disordered" evidence="7">
    <location>
        <begin position="1"/>
        <end position="51"/>
    </location>
</feature>
<evidence type="ECO:0000256" key="4">
    <source>
        <dbReference type="ARBA" id="ARBA00022989"/>
    </source>
</evidence>
<dbReference type="AlphaFoldDB" id="A0A6P6FEU3"/>
<evidence type="ECO:0000256" key="3">
    <source>
        <dbReference type="ARBA" id="ARBA00022692"/>
    </source>
</evidence>
<dbReference type="GO" id="GO:0005119">
    <property type="term" value="F:smoothened binding"/>
    <property type="evidence" value="ECO:0007669"/>
    <property type="project" value="TreeGrafter"/>
</dbReference>
<evidence type="ECO:0000313" key="8">
    <source>
        <dbReference type="Proteomes" id="UP000515180"/>
    </source>
</evidence>
<organism evidence="8 9">
    <name type="scientific">Bombus impatiens</name>
    <name type="common">Bumblebee</name>
    <dbReference type="NCBI Taxonomy" id="132113"/>
    <lineage>
        <taxon>Eukaryota</taxon>
        <taxon>Metazoa</taxon>
        <taxon>Ecdysozoa</taxon>
        <taxon>Arthropoda</taxon>
        <taxon>Hexapoda</taxon>
        <taxon>Insecta</taxon>
        <taxon>Pterygota</taxon>
        <taxon>Neoptera</taxon>
        <taxon>Endopterygota</taxon>
        <taxon>Hymenoptera</taxon>
        <taxon>Apocrita</taxon>
        <taxon>Aculeata</taxon>
        <taxon>Apoidea</taxon>
        <taxon>Anthophila</taxon>
        <taxon>Apidae</taxon>
        <taxon>Bombus</taxon>
        <taxon>Pyrobombus</taxon>
    </lineage>
</organism>
<evidence type="ECO:0000313" key="9">
    <source>
        <dbReference type="RefSeq" id="XP_024224750.1"/>
    </source>
</evidence>
<keyword evidence="5" id="KW-0472">Membrane</keyword>
<feature type="region of interest" description="Disordered" evidence="7">
    <location>
        <begin position="309"/>
        <end position="350"/>
    </location>
</feature>
<proteinExistence type="inferred from homology"/>
<evidence type="ECO:0000256" key="5">
    <source>
        <dbReference type="ARBA" id="ARBA00023136"/>
    </source>
</evidence>
<accession>A0A6P6FEU3</accession>